<comment type="subcellular location">
    <subcellularLocation>
        <location evidence="1">Nucleus</location>
    </subcellularLocation>
</comment>
<evidence type="ECO:0000256" key="6">
    <source>
        <dbReference type="ARBA" id="ARBA00023294"/>
    </source>
</evidence>
<evidence type="ECO:0000256" key="1">
    <source>
        <dbReference type="ARBA" id="ARBA00004123"/>
    </source>
</evidence>
<comment type="pathway">
    <text evidence="2">Protein modification; protein ubiquitination.</text>
</comment>
<keyword evidence="3" id="KW-0217">Developmental protein</keyword>
<accession>A0A8J5YVF5</accession>
<evidence type="ECO:0000256" key="5">
    <source>
        <dbReference type="ARBA" id="ARBA00023242"/>
    </source>
</evidence>
<evidence type="ECO:0000256" key="2">
    <source>
        <dbReference type="ARBA" id="ARBA00004906"/>
    </source>
</evidence>
<keyword evidence="9" id="KW-1185">Reference proteome</keyword>
<feature type="domain" description="F-box" evidence="7">
    <location>
        <begin position="9"/>
        <end position="50"/>
    </location>
</feature>
<keyword evidence="4" id="KW-0833">Ubl conjugation pathway</keyword>
<gene>
    <name evidence="8" type="ORF">CXB51_018831</name>
</gene>
<dbReference type="InterPro" id="IPR036047">
    <property type="entry name" value="F-box-like_dom_sf"/>
</dbReference>
<dbReference type="FunFam" id="1.20.1280.50:FF:000006">
    <property type="entry name" value="Transport inhibitor response 1"/>
    <property type="match status" value="1"/>
</dbReference>
<dbReference type="PANTHER" id="PTHR16134">
    <property type="entry name" value="F-BOX/TPR REPEAT PROTEIN POF3"/>
    <property type="match status" value="1"/>
</dbReference>
<dbReference type="Proteomes" id="UP000701853">
    <property type="component" value="Chromosome 8"/>
</dbReference>
<keyword evidence="6" id="KW-0927">Auxin signaling pathway</keyword>
<dbReference type="GO" id="GO:0031146">
    <property type="term" value="P:SCF-dependent proteasomal ubiquitin-dependent protein catabolic process"/>
    <property type="evidence" value="ECO:0007669"/>
    <property type="project" value="TreeGrafter"/>
</dbReference>
<dbReference type="InterPro" id="IPR006553">
    <property type="entry name" value="Leu-rich_rpt_Cys-con_subtyp"/>
</dbReference>
<dbReference type="Pfam" id="PF18791">
    <property type="entry name" value="Transp_inhibit"/>
    <property type="match status" value="1"/>
</dbReference>
<dbReference type="SUPFAM" id="SSF81383">
    <property type="entry name" value="F-box domain"/>
    <property type="match status" value="1"/>
</dbReference>
<evidence type="ECO:0000256" key="4">
    <source>
        <dbReference type="ARBA" id="ARBA00022786"/>
    </source>
</evidence>
<comment type="caution">
    <text evidence="8">The sequence shown here is derived from an EMBL/GenBank/DDBJ whole genome shotgun (WGS) entry which is preliminary data.</text>
</comment>
<reference evidence="8 9" key="1">
    <citation type="journal article" date="2021" name="bioRxiv">
        <title>The Gossypium anomalum genome as a resource for cotton improvement and evolutionary analysis of hybrid incompatibility.</title>
        <authorList>
            <person name="Grover C.E."/>
            <person name="Yuan D."/>
            <person name="Arick M.A."/>
            <person name="Miller E.R."/>
            <person name="Hu G."/>
            <person name="Peterson D.G."/>
            <person name="Wendel J.F."/>
            <person name="Udall J.A."/>
        </authorList>
    </citation>
    <scope>NUCLEOTIDE SEQUENCE [LARGE SCALE GENOMIC DNA]</scope>
    <source>
        <strain evidence="8">JFW-Udall</strain>
        <tissue evidence="8">Leaf</tissue>
    </source>
</reference>
<evidence type="ECO:0000259" key="7">
    <source>
        <dbReference type="SMART" id="SM00256"/>
    </source>
</evidence>
<dbReference type="Pfam" id="PF13516">
    <property type="entry name" value="LRR_6"/>
    <property type="match status" value="2"/>
</dbReference>
<dbReference type="SMART" id="SM00256">
    <property type="entry name" value="FBOX"/>
    <property type="match status" value="1"/>
</dbReference>
<dbReference type="SUPFAM" id="SSF52047">
    <property type="entry name" value="RNI-like"/>
    <property type="match status" value="1"/>
</dbReference>
<dbReference type="GO" id="GO:0010011">
    <property type="term" value="F:auxin binding"/>
    <property type="evidence" value="ECO:0007669"/>
    <property type="project" value="UniProtKB-ARBA"/>
</dbReference>
<dbReference type="GO" id="GO:0005634">
    <property type="term" value="C:nucleus"/>
    <property type="evidence" value="ECO:0007669"/>
    <property type="project" value="UniProtKB-SubCell"/>
</dbReference>
<dbReference type="InterPro" id="IPR032675">
    <property type="entry name" value="LRR_dom_sf"/>
</dbReference>
<dbReference type="SMART" id="SM00367">
    <property type="entry name" value="LRR_CC"/>
    <property type="match status" value="8"/>
</dbReference>
<dbReference type="AlphaFoldDB" id="A0A8J5YVF5"/>
<sequence>MHKKMAFSFPDEVLEHVFSFIQSDKDRNAVSMVCKSWYEIERWCRRKVFVGNCYAVSPRMVIRRFPEFRSIELKGKPHFADFNLVPDGWGGYVFPWIAEMAGAYPWLEEIRLKRMVVTDESLELIAKSFKNFKVLVLSSCEGFSTDGLAAIAASCKNLKELDLRDCEVDDLSAHWLSHFPETYTSLVSLNISCLGSDEVSFSALERLVGRCTNLKTLRLNRAVPLDKIANILRHAPQLVEFGTGTYTADVRPDVYSDLAGAFSSCKELKSLSGFWDVVPDYLPAIYPVCSKLTSLNLSYATIQSPDLIKLVSHCPNLQRLLVLDYIEDSGLEVLASSCKDLQELRVFPSDPFGAEPNVSLTERGLVAVSLGCPKLQSVLYFCRRMSNEALVTIARNRPNFTRFRLCIIEPKTADYLTLEPLDVGFGAIVQYCKDLRRLSLSGLLTDRVFEYIGTYAKKLEMLSVAFAGDSDLGLHHVLSGCESLRKLEIRDCPFGDKALLANAAKLETMRSLWMSSCAVSFAACKLLGQKMPRLNVEVIDERGPPDSRPENCPVDKLYIYRSIAGPRFWIEAFMRNLLGFSSFDLKNECLRHDWSGNIIWRLFKALRARLPYVSPLPELSGTPRNELIKRWKLRLLCNQSKYVGCLSCSHYTSMQLYRQELDQTIHAKVLSKLE</sequence>
<evidence type="ECO:0000313" key="8">
    <source>
        <dbReference type="EMBL" id="KAG8485581.1"/>
    </source>
</evidence>
<organism evidence="8 9">
    <name type="scientific">Gossypium anomalum</name>
    <dbReference type="NCBI Taxonomy" id="47600"/>
    <lineage>
        <taxon>Eukaryota</taxon>
        <taxon>Viridiplantae</taxon>
        <taxon>Streptophyta</taxon>
        <taxon>Embryophyta</taxon>
        <taxon>Tracheophyta</taxon>
        <taxon>Spermatophyta</taxon>
        <taxon>Magnoliopsida</taxon>
        <taxon>eudicotyledons</taxon>
        <taxon>Gunneridae</taxon>
        <taxon>Pentapetalae</taxon>
        <taxon>rosids</taxon>
        <taxon>malvids</taxon>
        <taxon>Malvales</taxon>
        <taxon>Malvaceae</taxon>
        <taxon>Malvoideae</taxon>
        <taxon>Gossypium</taxon>
    </lineage>
</organism>
<dbReference type="GO" id="GO:0010152">
    <property type="term" value="P:pollen maturation"/>
    <property type="evidence" value="ECO:0007669"/>
    <property type="project" value="UniProtKB-ARBA"/>
</dbReference>
<dbReference type="InterPro" id="IPR041567">
    <property type="entry name" value="COI1_F-box"/>
</dbReference>
<dbReference type="InterPro" id="IPR001611">
    <property type="entry name" value="Leu-rich_rpt"/>
</dbReference>
<evidence type="ECO:0000313" key="9">
    <source>
        <dbReference type="Proteomes" id="UP000701853"/>
    </source>
</evidence>
<name>A0A8J5YVF5_9ROSI</name>
<dbReference type="GO" id="GO:0009734">
    <property type="term" value="P:auxin-activated signaling pathway"/>
    <property type="evidence" value="ECO:0007669"/>
    <property type="project" value="UniProtKB-KW"/>
</dbReference>
<dbReference type="GO" id="GO:0019005">
    <property type="term" value="C:SCF ubiquitin ligase complex"/>
    <property type="evidence" value="ECO:0007669"/>
    <property type="project" value="TreeGrafter"/>
</dbReference>
<dbReference type="Gene3D" id="3.80.10.10">
    <property type="entry name" value="Ribonuclease Inhibitor"/>
    <property type="match status" value="1"/>
</dbReference>
<protein>
    <recommendedName>
        <fullName evidence="7">F-box domain-containing protein</fullName>
    </recommendedName>
</protein>
<dbReference type="FunFam" id="3.80.10.10:FF:000029">
    <property type="entry name" value="Transport inhibitor response 1"/>
    <property type="match status" value="1"/>
</dbReference>
<dbReference type="Gene3D" id="1.20.1280.50">
    <property type="match status" value="1"/>
</dbReference>
<proteinExistence type="predicted"/>
<dbReference type="PANTHER" id="PTHR16134:SF66">
    <property type="entry name" value="PROTEIN TRANSPORT INHIBITOR RESPONSE 1"/>
    <property type="match status" value="1"/>
</dbReference>
<dbReference type="EMBL" id="JAHUZN010000008">
    <property type="protein sequence ID" value="KAG8485581.1"/>
    <property type="molecule type" value="Genomic_DNA"/>
</dbReference>
<dbReference type="InterPro" id="IPR041101">
    <property type="entry name" value="Transp_inhibit"/>
</dbReference>
<dbReference type="InterPro" id="IPR001810">
    <property type="entry name" value="F-box_dom"/>
</dbReference>
<dbReference type="Pfam" id="PF18511">
    <property type="entry name" value="F-box_5"/>
    <property type="match status" value="1"/>
</dbReference>
<keyword evidence="5" id="KW-0539">Nucleus</keyword>
<dbReference type="OrthoDB" id="423607at2759"/>
<dbReference type="CDD" id="cd22159">
    <property type="entry name" value="F-box_AtTIR1-like"/>
    <property type="match status" value="1"/>
</dbReference>
<evidence type="ECO:0000256" key="3">
    <source>
        <dbReference type="ARBA" id="ARBA00022473"/>
    </source>
</evidence>